<comment type="caution">
    <text evidence="1">The sequence shown here is derived from an EMBL/GenBank/DDBJ whole genome shotgun (WGS) entry which is preliminary data.</text>
</comment>
<dbReference type="AlphaFoldDB" id="A0A8K0CPF0"/>
<proteinExistence type="predicted"/>
<dbReference type="EMBL" id="VTPC01056983">
    <property type="protein sequence ID" value="KAF2890179.1"/>
    <property type="molecule type" value="Genomic_DNA"/>
</dbReference>
<evidence type="ECO:0000313" key="1">
    <source>
        <dbReference type="EMBL" id="KAF2890179.1"/>
    </source>
</evidence>
<organism evidence="1 2">
    <name type="scientific">Ignelater luminosus</name>
    <name type="common">Cucubano</name>
    <name type="synonym">Pyrophorus luminosus</name>
    <dbReference type="NCBI Taxonomy" id="2038154"/>
    <lineage>
        <taxon>Eukaryota</taxon>
        <taxon>Metazoa</taxon>
        <taxon>Ecdysozoa</taxon>
        <taxon>Arthropoda</taxon>
        <taxon>Hexapoda</taxon>
        <taxon>Insecta</taxon>
        <taxon>Pterygota</taxon>
        <taxon>Neoptera</taxon>
        <taxon>Endopterygota</taxon>
        <taxon>Coleoptera</taxon>
        <taxon>Polyphaga</taxon>
        <taxon>Elateriformia</taxon>
        <taxon>Elateroidea</taxon>
        <taxon>Elateridae</taxon>
        <taxon>Agrypninae</taxon>
        <taxon>Pyrophorini</taxon>
        <taxon>Ignelater</taxon>
    </lineage>
</organism>
<dbReference type="Proteomes" id="UP000801492">
    <property type="component" value="Unassembled WGS sequence"/>
</dbReference>
<gene>
    <name evidence="1" type="ORF">ILUMI_15994</name>
</gene>
<reference evidence="1" key="1">
    <citation type="submission" date="2019-08" db="EMBL/GenBank/DDBJ databases">
        <title>The genome of the North American firefly Photinus pyralis.</title>
        <authorList>
            <consortium name="Photinus pyralis genome working group"/>
            <person name="Fallon T.R."/>
            <person name="Sander Lower S.E."/>
            <person name="Weng J.-K."/>
        </authorList>
    </citation>
    <scope>NUCLEOTIDE SEQUENCE</scope>
    <source>
        <strain evidence="1">TRF0915ILg1</strain>
        <tissue evidence="1">Whole body</tissue>
    </source>
</reference>
<protein>
    <submittedName>
        <fullName evidence="1">Uncharacterized protein</fullName>
    </submittedName>
</protein>
<name>A0A8K0CPF0_IGNLU</name>
<sequence length="86" mass="9853">MYSALWTPNSYSDVDTLEEWKNKDGPYEYVHGPRKPPEIARAQVSPFMSLLDIAKDIIMNRDDQTARTLEVELRPALSSTTALKIR</sequence>
<evidence type="ECO:0000313" key="2">
    <source>
        <dbReference type="Proteomes" id="UP000801492"/>
    </source>
</evidence>
<keyword evidence="2" id="KW-1185">Reference proteome</keyword>
<accession>A0A8K0CPF0</accession>